<dbReference type="GO" id="GO:0006970">
    <property type="term" value="P:response to osmotic stress"/>
    <property type="evidence" value="ECO:0007669"/>
    <property type="project" value="UniProtKB-ARBA"/>
</dbReference>
<dbReference type="PROSITE" id="PS51371">
    <property type="entry name" value="CBS"/>
    <property type="match status" value="2"/>
</dbReference>
<dbReference type="InterPro" id="IPR003593">
    <property type="entry name" value="AAA+_ATPase"/>
</dbReference>
<dbReference type="InterPro" id="IPR046342">
    <property type="entry name" value="CBS_dom_sf"/>
</dbReference>
<dbReference type="PANTHER" id="PTHR43869">
    <property type="entry name" value="GLYCINE BETAINE/PROLINE BETAINE TRANSPORT SYSTEM ATP-BINDING PROTEIN PROV"/>
    <property type="match status" value="1"/>
</dbReference>
<dbReference type="CDD" id="cd03294">
    <property type="entry name" value="ABC_Pro_Gly_Betaine"/>
    <property type="match status" value="1"/>
</dbReference>
<evidence type="ECO:0000256" key="3">
    <source>
        <dbReference type="ARBA" id="ARBA00022741"/>
    </source>
</evidence>
<evidence type="ECO:0000256" key="4">
    <source>
        <dbReference type="ARBA" id="ARBA00022840"/>
    </source>
</evidence>
<dbReference type="Gene3D" id="3.10.580.10">
    <property type="entry name" value="CBS-domain"/>
    <property type="match status" value="1"/>
</dbReference>
<dbReference type="Pfam" id="PF00571">
    <property type="entry name" value="CBS"/>
    <property type="match status" value="2"/>
</dbReference>
<dbReference type="SMART" id="SM00382">
    <property type="entry name" value="AAA"/>
    <property type="match status" value="1"/>
</dbReference>
<organism evidence="9 10">
    <name type="scientific">Flexistipes sinusarabici</name>
    <dbReference type="NCBI Taxonomy" id="2352"/>
    <lineage>
        <taxon>Bacteria</taxon>
        <taxon>Pseudomonadati</taxon>
        <taxon>Deferribacterota</taxon>
        <taxon>Deferribacteres</taxon>
        <taxon>Deferribacterales</taxon>
        <taxon>Flexistipitaceae</taxon>
        <taxon>Flexistipes</taxon>
    </lineage>
</organism>
<gene>
    <name evidence="9" type="ORF">DHM44_01490</name>
</gene>
<feature type="domain" description="ABC transporter" evidence="7">
    <location>
        <begin position="7"/>
        <end position="267"/>
    </location>
</feature>
<keyword evidence="2" id="KW-0813">Transport</keyword>
<dbReference type="InterPro" id="IPR017871">
    <property type="entry name" value="ABC_transporter-like_CS"/>
</dbReference>
<evidence type="ECO:0000256" key="5">
    <source>
        <dbReference type="ARBA" id="ARBA00022970"/>
    </source>
</evidence>
<dbReference type="PANTHER" id="PTHR43869:SF1">
    <property type="entry name" value="GLYCINE BETAINE_PROLINE BETAINE TRANSPORT SYSTEM ATP-BINDING PROTEIN PROV"/>
    <property type="match status" value="1"/>
</dbReference>
<dbReference type="SMART" id="SM00116">
    <property type="entry name" value="CBS"/>
    <property type="match status" value="2"/>
</dbReference>
<comment type="similarity">
    <text evidence="1">Belongs to the ABC transporter superfamily.</text>
</comment>
<evidence type="ECO:0000259" key="8">
    <source>
        <dbReference type="PROSITE" id="PS51371"/>
    </source>
</evidence>
<feature type="domain" description="CBS" evidence="8">
    <location>
        <begin position="344"/>
        <end position="401"/>
    </location>
</feature>
<protein>
    <submittedName>
        <fullName evidence="9">Glycine/betaine ABC transporter ATP-binding protein</fullName>
    </submittedName>
</protein>
<dbReference type="Proteomes" id="UP000262325">
    <property type="component" value="Unassembled WGS sequence"/>
</dbReference>
<evidence type="ECO:0000313" key="10">
    <source>
        <dbReference type="Proteomes" id="UP000262325"/>
    </source>
</evidence>
<dbReference type="Pfam" id="PF00005">
    <property type="entry name" value="ABC_tran"/>
    <property type="match status" value="1"/>
</dbReference>
<dbReference type="GO" id="GO:0006865">
    <property type="term" value="P:amino acid transport"/>
    <property type="evidence" value="ECO:0007669"/>
    <property type="project" value="UniProtKB-KW"/>
</dbReference>
<dbReference type="RefSeq" id="WP_273265908.1">
    <property type="nucleotide sequence ID" value="NZ_JAAZVV010000042.1"/>
</dbReference>
<keyword evidence="4 9" id="KW-0067">ATP-binding</keyword>
<dbReference type="InterPro" id="IPR051921">
    <property type="entry name" value="ABC_osmolyte_uptake_ATP-bind"/>
</dbReference>
<dbReference type="GO" id="GO:0005524">
    <property type="term" value="F:ATP binding"/>
    <property type="evidence" value="ECO:0007669"/>
    <property type="project" value="UniProtKB-KW"/>
</dbReference>
<dbReference type="Gene3D" id="3.40.50.300">
    <property type="entry name" value="P-loop containing nucleotide triphosphate hydrolases"/>
    <property type="match status" value="1"/>
</dbReference>
<proteinExistence type="inferred from homology"/>
<dbReference type="PROSITE" id="PS50893">
    <property type="entry name" value="ABC_TRANSPORTER_2"/>
    <property type="match status" value="1"/>
</dbReference>
<dbReference type="EMBL" id="DPPF01000032">
    <property type="protein sequence ID" value="HCW92333.1"/>
    <property type="molecule type" value="Genomic_DNA"/>
</dbReference>
<dbReference type="GO" id="GO:0016020">
    <property type="term" value="C:membrane"/>
    <property type="evidence" value="ECO:0007669"/>
    <property type="project" value="InterPro"/>
</dbReference>
<keyword evidence="3" id="KW-0547">Nucleotide-binding</keyword>
<evidence type="ECO:0000313" key="9">
    <source>
        <dbReference type="EMBL" id="HCW92333.1"/>
    </source>
</evidence>
<dbReference type="NCBIfam" id="TIGR01186">
    <property type="entry name" value="proV"/>
    <property type="match status" value="1"/>
</dbReference>
<feature type="domain" description="CBS" evidence="8">
    <location>
        <begin position="282"/>
        <end position="339"/>
    </location>
</feature>
<keyword evidence="5" id="KW-0029">Amino-acid transport</keyword>
<sequence length="401" mass="44991">MDDKVKIKIKNVSKIFGDHPEEALKLLDDGYDKDTIMEKTKQAVGVAKASFNVYEGEIVVVMGLSGSGKSTLVRCINRLIEPTAGEIYVDDINVLKLDEKELREFRQKYTGMVFQHFALFPHWTVLRNTAYGLEIQDVDKAEREEKAMKALEMVGLKGWEDNLPEQLSGGMQQRVGLARALALDPEVLLMDEAFSALDPLIRSDMQDELINLQEKMQKTILFISHDLDEALKLGDRIVLMKDGGVVQIGTPEEILTNPADEYVRRFVEDVDSTKVLTAESVMKKSEAVGYLKSDGPKTILRKMRKNNIASLFVVDENHKVVGIVNVSDVAKYVNKGMDSVRDIVDRDIIKVKLDTPAHDLFDLIKGSKYPLAVVNDDDHLKGVVVRGSLISMLSREEVIDE</sequence>
<dbReference type="GO" id="GO:0031460">
    <property type="term" value="P:glycine betaine transport"/>
    <property type="evidence" value="ECO:0007669"/>
    <property type="project" value="InterPro"/>
</dbReference>
<accession>A0A3D5Q9D1</accession>
<dbReference type="SUPFAM" id="SSF54631">
    <property type="entry name" value="CBS-domain pair"/>
    <property type="match status" value="1"/>
</dbReference>
<dbReference type="InterPro" id="IPR005892">
    <property type="entry name" value="Gly-betaine_transp_ATP-bd"/>
</dbReference>
<comment type="caution">
    <text evidence="9">The sequence shown here is derived from an EMBL/GenBank/DDBJ whole genome shotgun (WGS) entry which is preliminary data.</text>
</comment>
<evidence type="ECO:0000256" key="6">
    <source>
        <dbReference type="PROSITE-ProRule" id="PRU00703"/>
    </source>
</evidence>
<dbReference type="GO" id="GO:0016887">
    <property type="term" value="F:ATP hydrolysis activity"/>
    <property type="evidence" value="ECO:0007669"/>
    <property type="project" value="InterPro"/>
</dbReference>
<name>A0A3D5Q9D1_FLESI</name>
<evidence type="ECO:0000256" key="2">
    <source>
        <dbReference type="ARBA" id="ARBA00022448"/>
    </source>
</evidence>
<dbReference type="FunFam" id="3.40.50.300:FF:000201">
    <property type="entry name" value="Glycine betaine/L-proline ABC transporter ATP-binding protein"/>
    <property type="match status" value="1"/>
</dbReference>
<dbReference type="AlphaFoldDB" id="A0A3D5Q9D1"/>
<dbReference type="InterPro" id="IPR027417">
    <property type="entry name" value="P-loop_NTPase"/>
</dbReference>
<reference evidence="9 10" key="1">
    <citation type="journal article" date="2018" name="Nat. Biotechnol.">
        <title>A standardized bacterial taxonomy based on genome phylogeny substantially revises the tree of life.</title>
        <authorList>
            <person name="Parks D.H."/>
            <person name="Chuvochina M."/>
            <person name="Waite D.W."/>
            <person name="Rinke C."/>
            <person name="Skarshewski A."/>
            <person name="Chaumeil P.A."/>
            <person name="Hugenholtz P."/>
        </authorList>
    </citation>
    <scope>NUCLEOTIDE SEQUENCE [LARGE SCALE GENOMIC DNA]</scope>
    <source>
        <strain evidence="9">UBA8672</strain>
    </source>
</reference>
<dbReference type="PROSITE" id="PS00211">
    <property type="entry name" value="ABC_TRANSPORTER_1"/>
    <property type="match status" value="1"/>
</dbReference>
<evidence type="ECO:0000256" key="1">
    <source>
        <dbReference type="ARBA" id="ARBA00005417"/>
    </source>
</evidence>
<dbReference type="SUPFAM" id="SSF52540">
    <property type="entry name" value="P-loop containing nucleoside triphosphate hydrolases"/>
    <property type="match status" value="1"/>
</dbReference>
<dbReference type="InterPro" id="IPR000644">
    <property type="entry name" value="CBS_dom"/>
</dbReference>
<keyword evidence="6" id="KW-0129">CBS domain</keyword>
<evidence type="ECO:0000259" key="7">
    <source>
        <dbReference type="PROSITE" id="PS50893"/>
    </source>
</evidence>
<dbReference type="InterPro" id="IPR003439">
    <property type="entry name" value="ABC_transporter-like_ATP-bd"/>
</dbReference>